<evidence type="ECO:0000313" key="3">
    <source>
        <dbReference type="Proteomes" id="UP000037510"/>
    </source>
</evidence>
<evidence type="ECO:0000313" key="2">
    <source>
        <dbReference type="EMBL" id="KOB51753.1"/>
    </source>
</evidence>
<dbReference type="Gene3D" id="2.60.40.10">
    <property type="entry name" value="Immunoglobulins"/>
    <property type="match status" value="1"/>
</dbReference>
<dbReference type="InterPro" id="IPR007110">
    <property type="entry name" value="Ig-like_dom"/>
</dbReference>
<dbReference type="InterPro" id="IPR013783">
    <property type="entry name" value="Ig-like_fold"/>
</dbReference>
<reference evidence="2 3" key="1">
    <citation type="journal article" date="2015" name="Genome Biol. Evol.">
        <title>The genome of winter moth (Operophtera brumata) provides a genomic perspective on sexual dimorphism and phenology.</title>
        <authorList>
            <person name="Derks M.F."/>
            <person name="Smit S."/>
            <person name="Salis L."/>
            <person name="Schijlen E."/>
            <person name="Bossers A."/>
            <person name="Mateman C."/>
            <person name="Pijl A.S."/>
            <person name="de Ridder D."/>
            <person name="Groenen M.A."/>
            <person name="Visser M.E."/>
            <person name="Megens H.J."/>
        </authorList>
    </citation>
    <scope>NUCLEOTIDE SEQUENCE [LARGE SCALE GENOMIC DNA]</scope>
    <source>
        <strain evidence="2">WM2013NL</strain>
        <tissue evidence="2">Head and thorax</tissue>
    </source>
</reference>
<proteinExistence type="predicted"/>
<feature type="non-terminal residue" evidence="2">
    <location>
        <position position="89"/>
    </location>
</feature>
<keyword evidence="3" id="KW-1185">Reference proteome</keyword>
<dbReference type="Proteomes" id="UP000037510">
    <property type="component" value="Unassembled WGS sequence"/>
</dbReference>
<name>A0A0L7K239_OPEBR</name>
<feature type="non-terminal residue" evidence="2">
    <location>
        <position position="1"/>
    </location>
</feature>
<dbReference type="SUPFAM" id="SSF48726">
    <property type="entry name" value="Immunoglobulin"/>
    <property type="match status" value="1"/>
</dbReference>
<protein>
    <recommendedName>
        <fullName evidence="1">Ig-like domain-containing protein</fullName>
    </recommendedName>
</protein>
<evidence type="ECO:0000259" key="1">
    <source>
        <dbReference type="PROSITE" id="PS50835"/>
    </source>
</evidence>
<comment type="caution">
    <text evidence="2">The sequence shown here is derived from an EMBL/GenBank/DDBJ whole genome shotgun (WGS) entry which is preliminary data.</text>
</comment>
<dbReference type="InterPro" id="IPR036179">
    <property type="entry name" value="Ig-like_dom_sf"/>
</dbReference>
<organism evidence="2 3">
    <name type="scientific">Operophtera brumata</name>
    <name type="common">Winter moth</name>
    <name type="synonym">Phalaena brumata</name>
    <dbReference type="NCBI Taxonomy" id="104452"/>
    <lineage>
        <taxon>Eukaryota</taxon>
        <taxon>Metazoa</taxon>
        <taxon>Ecdysozoa</taxon>
        <taxon>Arthropoda</taxon>
        <taxon>Hexapoda</taxon>
        <taxon>Insecta</taxon>
        <taxon>Pterygota</taxon>
        <taxon>Neoptera</taxon>
        <taxon>Endopterygota</taxon>
        <taxon>Lepidoptera</taxon>
        <taxon>Glossata</taxon>
        <taxon>Ditrysia</taxon>
        <taxon>Geometroidea</taxon>
        <taxon>Geometridae</taxon>
        <taxon>Larentiinae</taxon>
        <taxon>Operophtera</taxon>
    </lineage>
</organism>
<dbReference type="EMBL" id="JTDY01022293">
    <property type="protein sequence ID" value="KOB51753.1"/>
    <property type="molecule type" value="Genomic_DNA"/>
</dbReference>
<dbReference type="AlphaFoldDB" id="A0A0L7K239"/>
<accession>A0A0L7K239</accession>
<sequence>MKFQKHYFYPPANNKDLQHIHRWRSEPIPITQPLQVLVFCAVVLKENPVILGVPSSVQLGEDVLINCTTSPAMPPANIMWFIDGKPERV</sequence>
<gene>
    <name evidence="2" type="ORF">OBRU01_27307</name>
</gene>
<feature type="domain" description="Ig-like" evidence="1">
    <location>
        <begin position="48"/>
        <end position="89"/>
    </location>
</feature>
<dbReference type="PROSITE" id="PS50835">
    <property type="entry name" value="IG_LIKE"/>
    <property type="match status" value="1"/>
</dbReference>